<evidence type="ECO:0000256" key="6">
    <source>
        <dbReference type="ARBA" id="ARBA00023125"/>
    </source>
</evidence>
<feature type="compositionally biased region" description="Basic and acidic residues" evidence="9">
    <location>
        <begin position="659"/>
        <end position="701"/>
    </location>
</feature>
<dbReference type="InterPro" id="IPR000504">
    <property type="entry name" value="RRM_dom"/>
</dbReference>
<keyword evidence="3 8" id="KW-0863">Zinc-finger</keyword>
<dbReference type="ExpressionAtlas" id="G7IN58">
    <property type="expression patterns" value="differential"/>
</dbReference>
<evidence type="ECO:0000256" key="9">
    <source>
        <dbReference type="SAM" id="MobiDB-lite"/>
    </source>
</evidence>
<organism evidence="12 14">
    <name type="scientific">Medicago truncatula</name>
    <name type="common">Barrel medic</name>
    <name type="synonym">Medicago tribuloides</name>
    <dbReference type="NCBI Taxonomy" id="3880"/>
    <lineage>
        <taxon>Eukaryota</taxon>
        <taxon>Viridiplantae</taxon>
        <taxon>Streptophyta</taxon>
        <taxon>Embryophyta</taxon>
        <taxon>Tracheophyta</taxon>
        <taxon>Spermatophyta</taxon>
        <taxon>Magnoliopsida</taxon>
        <taxon>eudicotyledons</taxon>
        <taxon>Gunneridae</taxon>
        <taxon>Pentapetalae</taxon>
        <taxon>rosids</taxon>
        <taxon>fabids</taxon>
        <taxon>Fabales</taxon>
        <taxon>Fabaceae</taxon>
        <taxon>Papilionoideae</taxon>
        <taxon>50 kb inversion clade</taxon>
        <taxon>NPAAA clade</taxon>
        <taxon>Hologalegina</taxon>
        <taxon>IRL clade</taxon>
        <taxon>Trifolieae</taxon>
        <taxon>Medicago</taxon>
    </lineage>
</organism>
<dbReference type="GO" id="GO:0000398">
    <property type="term" value="P:mRNA splicing, via spliceosome"/>
    <property type="evidence" value="ECO:0000318"/>
    <property type="project" value="GO_Central"/>
</dbReference>
<reference evidence="12 14" key="2">
    <citation type="journal article" date="2014" name="BMC Genomics">
        <title>An improved genome release (version Mt4.0) for the model legume Medicago truncatula.</title>
        <authorList>
            <person name="Tang H."/>
            <person name="Krishnakumar V."/>
            <person name="Bidwell S."/>
            <person name="Rosen B."/>
            <person name="Chan A."/>
            <person name="Zhou S."/>
            <person name="Gentzbittel L."/>
            <person name="Childs K.L."/>
            <person name="Yandell M."/>
            <person name="Gundlach H."/>
            <person name="Mayer K.F."/>
            <person name="Schwartz D.C."/>
            <person name="Town C.D."/>
        </authorList>
    </citation>
    <scope>GENOME REANNOTATION</scope>
    <source>
        <strain evidence="13 14">cv. Jemalong A17</strain>
    </source>
</reference>
<dbReference type="InterPro" id="IPR012677">
    <property type="entry name" value="Nucleotide-bd_a/b_plait_sf"/>
</dbReference>
<evidence type="ECO:0000256" key="7">
    <source>
        <dbReference type="PROSITE-ProRule" id="PRU00176"/>
    </source>
</evidence>
<feature type="domain" description="C3H1-type" evidence="11">
    <location>
        <begin position="321"/>
        <end position="351"/>
    </location>
</feature>
<feature type="compositionally biased region" description="Basic and acidic residues" evidence="9">
    <location>
        <begin position="431"/>
        <end position="443"/>
    </location>
</feature>
<dbReference type="SMART" id="SM00361">
    <property type="entry name" value="RRM_1"/>
    <property type="match status" value="1"/>
</dbReference>
<feature type="compositionally biased region" description="Basic and acidic residues" evidence="9">
    <location>
        <begin position="492"/>
        <end position="519"/>
    </location>
</feature>
<dbReference type="PROSITE" id="PS50103">
    <property type="entry name" value="ZF_C3H1"/>
    <property type="match status" value="2"/>
</dbReference>
<evidence type="ECO:0000256" key="1">
    <source>
        <dbReference type="ARBA" id="ARBA00022723"/>
    </source>
</evidence>
<dbReference type="PANTHER" id="PTHR12620">
    <property type="entry name" value="U2 SNRNP AUXILIARY FACTOR, SMALL SUBUNIT"/>
    <property type="match status" value="1"/>
</dbReference>
<feature type="domain" description="C3H1-type" evidence="11">
    <location>
        <begin position="187"/>
        <end position="215"/>
    </location>
</feature>
<feature type="compositionally biased region" description="Basic and acidic residues" evidence="9">
    <location>
        <begin position="461"/>
        <end position="479"/>
    </location>
</feature>
<evidence type="ECO:0000256" key="2">
    <source>
        <dbReference type="ARBA" id="ARBA00022737"/>
    </source>
</evidence>
<protein>
    <submittedName>
        <fullName evidence="12">Zinc finger CCCH domain protein, putative</fullName>
    </submittedName>
</protein>
<feature type="zinc finger region" description="C3H1-type" evidence="8">
    <location>
        <begin position="187"/>
        <end position="215"/>
    </location>
</feature>
<dbReference type="EnsemblPlants" id="AES63144">
    <property type="protein sequence ID" value="AES63144"/>
    <property type="gene ID" value="MTR_2g005450"/>
</dbReference>
<feature type="compositionally biased region" description="Basic residues" evidence="9">
    <location>
        <begin position="551"/>
        <end position="563"/>
    </location>
</feature>
<feature type="compositionally biased region" description="Basic and acidic residues" evidence="9">
    <location>
        <begin position="736"/>
        <end position="746"/>
    </location>
</feature>
<feature type="compositionally biased region" description="Basic and acidic residues" evidence="9">
    <location>
        <begin position="593"/>
        <end position="602"/>
    </location>
</feature>
<feature type="compositionally biased region" description="Polar residues" evidence="9">
    <location>
        <begin position="791"/>
        <end position="811"/>
    </location>
</feature>
<keyword evidence="4 8" id="KW-0862">Zinc</keyword>
<dbReference type="eggNOG" id="KOG2202">
    <property type="taxonomic scope" value="Eukaryota"/>
</dbReference>
<dbReference type="GO" id="GO:0030628">
    <property type="term" value="F:pre-mRNA 3'-splice site binding"/>
    <property type="evidence" value="ECO:0000318"/>
    <property type="project" value="GO_Central"/>
</dbReference>
<feature type="compositionally biased region" description="Basic residues" evidence="9">
    <location>
        <begin position="630"/>
        <end position="646"/>
    </location>
</feature>
<accession>G7IN58</accession>
<feature type="compositionally biased region" description="Basic residues" evidence="9">
    <location>
        <begin position="139"/>
        <end position="150"/>
    </location>
</feature>
<dbReference type="HOGENOM" id="CLU_015692_0_0_1"/>
<feature type="compositionally biased region" description="Acidic residues" evidence="9">
    <location>
        <begin position="98"/>
        <end position="113"/>
    </location>
</feature>
<dbReference type="PRINTS" id="PR01848">
    <property type="entry name" value="U2AUXFACTOR"/>
</dbReference>
<dbReference type="GO" id="GO:0003677">
    <property type="term" value="F:DNA binding"/>
    <property type="evidence" value="ECO:0007669"/>
    <property type="project" value="UniProtKB-KW"/>
</dbReference>
<keyword evidence="6" id="KW-0238">DNA-binding</keyword>
<feature type="region of interest" description="Disordered" evidence="9">
    <location>
        <begin position="404"/>
        <end position="827"/>
    </location>
</feature>
<feature type="zinc finger region" description="C3H1-type" evidence="8">
    <location>
        <begin position="321"/>
        <end position="351"/>
    </location>
</feature>
<feature type="compositionally biased region" description="Polar residues" evidence="9">
    <location>
        <begin position="171"/>
        <end position="183"/>
    </location>
</feature>
<evidence type="ECO:0000256" key="5">
    <source>
        <dbReference type="ARBA" id="ARBA00022884"/>
    </source>
</evidence>
<evidence type="ECO:0000256" key="8">
    <source>
        <dbReference type="PROSITE-ProRule" id="PRU00723"/>
    </source>
</evidence>
<dbReference type="Proteomes" id="UP000002051">
    <property type="component" value="Chromosome 2"/>
</dbReference>
<feature type="compositionally biased region" description="Basic residues" evidence="9">
    <location>
        <begin position="774"/>
        <end position="786"/>
    </location>
</feature>
<proteinExistence type="predicted"/>
<accession>A0A0C3UVK6</accession>
<gene>
    <name evidence="12" type="ordered locus">MTR_2g005450</name>
</gene>
<dbReference type="AlphaFoldDB" id="G7IN58"/>
<dbReference type="Pfam" id="PF00642">
    <property type="entry name" value="zf-CCCH"/>
    <property type="match status" value="2"/>
</dbReference>
<dbReference type="STRING" id="3880.G7IN58"/>
<feature type="region of interest" description="Disordered" evidence="9">
    <location>
        <begin position="1"/>
        <end position="21"/>
    </location>
</feature>
<evidence type="ECO:0000256" key="3">
    <source>
        <dbReference type="ARBA" id="ARBA00022771"/>
    </source>
</evidence>
<evidence type="ECO:0000256" key="4">
    <source>
        <dbReference type="ARBA" id="ARBA00022833"/>
    </source>
</evidence>
<dbReference type="SMART" id="SM00356">
    <property type="entry name" value="ZnF_C3H1"/>
    <property type="match status" value="2"/>
</dbReference>
<feature type="region of interest" description="Disordered" evidence="9">
    <location>
        <begin position="74"/>
        <end position="114"/>
    </location>
</feature>
<dbReference type="InterPro" id="IPR003954">
    <property type="entry name" value="RRM_euk-type"/>
</dbReference>
<dbReference type="EMBL" id="CM001218">
    <property type="protein sequence ID" value="AES63144.2"/>
    <property type="molecule type" value="Genomic_DNA"/>
</dbReference>
<dbReference type="InterPro" id="IPR035979">
    <property type="entry name" value="RBD_domain_sf"/>
</dbReference>
<feature type="compositionally biased region" description="Basic and acidic residues" evidence="9">
    <location>
        <begin position="812"/>
        <end position="827"/>
    </location>
</feature>
<dbReference type="GO" id="GO:0008270">
    <property type="term" value="F:zinc ion binding"/>
    <property type="evidence" value="ECO:0007669"/>
    <property type="project" value="UniProtKB-KW"/>
</dbReference>
<dbReference type="PaxDb" id="3880-AES63144"/>
<dbReference type="Gene3D" id="3.30.70.330">
    <property type="match status" value="1"/>
</dbReference>
<feature type="region of interest" description="Disordered" evidence="9">
    <location>
        <begin position="135"/>
        <end position="185"/>
    </location>
</feature>
<keyword evidence="14" id="KW-1185">Reference proteome</keyword>
<evidence type="ECO:0000259" key="10">
    <source>
        <dbReference type="PROSITE" id="PS50102"/>
    </source>
</evidence>
<reference evidence="12 14" key="1">
    <citation type="journal article" date="2011" name="Nature">
        <title>The Medicago genome provides insight into the evolution of rhizobial symbioses.</title>
        <authorList>
            <person name="Young N.D."/>
            <person name="Debelle F."/>
            <person name="Oldroyd G.E."/>
            <person name="Geurts R."/>
            <person name="Cannon S.B."/>
            <person name="Udvardi M.K."/>
            <person name="Benedito V.A."/>
            <person name="Mayer K.F."/>
            <person name="Gouzy J."/>
            <person name="Schoof H."/>
            <person name="Van de Peer Y."/>
            <person name="Proost S."/>
            <person name="Cook D.R."/>
            <person name="Meyers B.C."/>
            <person name="Spannagl M."/>
            <person name="Cheung F."/>
            <person name="De Mita S."/>
            <person name="Krishnakumar V."/>
            <person name="Gundlach H."/>
            <person name="Zhou S."/>
            <person name="Mudge J."/>
            <person name="Bharti A.K."/>
            <person name="Murray J.D."/>
            <person name="Naoumkina M.A."/>
            <person name="Rosen B."/>
            <person name="Silverstein K.A."/>
            <person name="Tang H."/>
            <person name="Rombauts S."/>
            <person name="Zhao P.X."/>
            <person name="Zhou P."/>
            <person name="Barbe V."/>
            <person name="Bardou P."/>
            <person name="Bechner M."/>
            <person name="Bellec A."/>
            <person name="Berger A."/>
            <person name="Berges H."/>
            <person name="Bidwell S."/>
            <person name="Bisseling T."/>
            <person name="Choisne N."/>
            <person name="Couloux A."/>
            <person name="Denny R."/>
            <person name="Deshpande S."/>
            <person name="Dai X."/>
            <person name="Doyle J.J."/>
            <person name="Dudez A.M."/>
            <person name="Farmer A.D."/>
            <person name="Fouteau S."/>
            <person name="Franken C."/>
            <person name="Gibelin C."/>
            <person name="Gish J."/>
            <person name="Goldstein S."/>
            <person name="Gonzalez A.J."/>
            <person name="Green P.J."/>
            <person name="Hallab A."/>
            <person name="Hartog M."/>
            <person name="Hua A."/>
            <person name="Humphray S.J."/>
            <person name="Jeong D.H."/>
            <person name="Jing Y."/>
            <person name="Jocker A."/>
            <person name="Kenton S.M."/>
            <person name="Kim D.J."/>
            <person name="Klee K."/>
            <person name="Lai H."/>
            <person name="Lang C."/>
            <person name="Lin S."/>
            <person name="Macmil S.L."/>
            <person name="Magdelenat G."/>
            <person name="Matthews L."/>
            <person name="McCorrison J."/>
            <person name="Monaghan E.L."/>
            <person name="Mun J.H."/>
            <person name="Najar F.Z."/>
            <person name="Nicholson C."/>
            <person name="Noirot C."/>
            <person name="O'Bleness M."/>
            <person name="Paule C.R."/>
            <person name="Poulain J."/>
            <person name="Prion F."/>
            <person name="Qin B."/>
            <person name="Qu C."/>
            <person name="Retzel E.F."/>
            <person name="Riddle C."/>
            <person name="Sallet E."/>
            <person name="Samain S."/>
            <person name="Samson N."/>
            <person name="Sanders I."/>
            <person name="Saurat O."/>
            <person name="Scarpelli C."/>
            <person name="Schiex T."/>
            <person name="Segurens B."/>
            <person name="Severin A.J."/>
            <person name="Sherrier D.J."/>
            <person name="Shi R."/>
            <person name="Sims S."/>
            <person name="Singer S.R."/>
            <person name="Sinharoy S."/>
            <person name="Sterck L."/>
            <person name="Viollet A."/>
            <person name="Wang B.B."/>
            <person name="Wang K."/>
            <person name="Wang M."/>
            <person name="Wang X."/>
            <person name="Warfsmann J."/>
            <person name="Weissenbach J."/>
            <person name="White D.D."/>
            <person name="White J.D."/>
            <person name="Wiley G.B."/>
            <person name="Wincker P."/>
            <person name="Xing Y."/>
            <person name="Yang L."/>
            <person name="Yao Z."/>
            <person name="Ying F."/>
            <person name="Zhai J."/>
            <person name="Zhou L."/>
            <person name="Zuber A."/>
            <person name="Denarie J."/>
            <person name="Dixon R.A."/>
            <person name="May G.D."/>
            <person name="Schwartz D.C."/>
            <person name="Rogers J."/>
            <person name="Quetier F."/>
            <person name="Town C.D."/>
            <person name="Roe B.A."/>
        </authorList>
    </citation>
    <scope>NUCLEOTIDE SEQUENCE [LARGE SCALE GENOMIC DNA]</scope>
    <source>
        <strain evidence="12">A17</strain>
        <strain evidence="13 14">cv. Jemalong A17</strain>
    </source>
</reference>
<feature type="compositionally biased region" description="Basic and acidic residues" evidence="9">
    <location>
        <begin position="753"/>
        <end position="773"/>
    </location>
</feature>
<keyword evidence="1 8" id="KW-0479">Metal-binding</keyword>
<keyword evidence="5 7" id="KW-0694">RNA-binding</keyword>
<keyword evidence="2" id="KW-0677">Repeat</keyword>
<dbReference type="InterPro" id="IPR009145">
    <property type="entry name" value="U2AF_small"/>
</dbReference>
<sequence>MWSNRKEKRKALKKLKRKERRKEIAEKERLEEEARLNDPEEERKRILLEQQEAERIERDRIAFEEREKAWIIKQQQQRDLEEEQQQLSQRDLEQHESELEEEEEEDVDDDDDGRPEIIWLGNEIIIQKKNPNPLLLLHNHNHHHHHHHHQEQHEHHDNRPTSNPFPPESPSQPLHNVAQQPPNFGTELDKAHCPFHLKTAACRFGDRCSRVHFYPDKSCTLLIKNMYNGPGLAWEQDEGLEYTDEEVERCFEEFYEDVHTEFLKFGEIVNFKVCKNGSFHLRGNVYVQYKLLDSALLAYNSVNGRYFAGKQVSCKFVNLTRWKVAICGEYMKSGYKTCSHGTACNFIHCFRNPGGDYEWADSDKPPPKFWVKEMVALFGHSDNCEMSRVHGNFSALKHSSNILETDSDRYHSRRSRSREMGQLYGGRSSRRRQEDERKQRTLDEEWNTNYKDNHKRKYRNKTSDSDSDKEGLEEVDRKKYHEHTRKSSFNWNKDDNSRRHEEYSDVDRVTINRDNEKPHDRKGRNSQKSNRDSRDWIYEAGCDEDRDGDGRKHHISRRKGSRHQSRDNSNVTDESESDKDRGHEEYSDVDWDTMSRENEKQHGSNGRNSQKWNRDSRYRIYEAGSDEDRHRKRHHSSQRKGSRHRSRDNSNVADESESDKDRGHEKYSDVDWDTMSRDNEKQHDSKGKNSQKRNGDSKYQIDEAGSDEDRHRKKHLSSQMKESRHQSSDSGYGIDESDKDKGEMEAQHGYSRKNYENENDKVDGGWSHRDNDRRAHHHKKKRLKYQKKLDSTNGDSKNVSHKNSGELSSKNPSEDRHEQGKGSDSHL</sequence>
<dbReference type="InterPro" id="IPR000571">
    <property type="entry name" value="Znf_CCCH"/>
</dbReference>
<name>G7IN58_MEDTR</name>
<feature type="domain" description="RRM" evidence="10">
    <location>
        <begin position="219"/>
        <end position="319"/>
    </location>
</feature>
<dbReference type="eggNOG" id="KOG0600">
    <property type="taxonomic scope" value="Eukaryota"/>
</dbReference>
<dbReference type="SUPFAM" id="SSF54928">
    <property type="entry name" value="RNA-binding domain, RBD"/>
    <property type="match status" value="1"/>
</dbReference>
<feature type="compositionally biased region" description="Basic residues" evidence="9">
    <location>
        <begin position="1"/>
        <end position="20"/>
    </location>
</feature>
<reference evidence="13" key="3">
    <citation type="submission" date="2015-04" db="UniProtKB">
        <authorList>
            <consortium name="EnsemblPlants"/>
        </authorList>
    </citation>
    <scope>IDENTIFICATION</scope>
    <source>
        <strain evidence="13">cv. Jemalong A17</strain>
    </source>
</reference>
<evidence type="ECO:0000313" key="12">
    <source>
        <dbReference type="EMBL" id="AES63144.2"/>
    </source>
</evidence>
<evidence type="ECO:0000313" key="14">
    <source>
        <dbReference type="Proteomes" id="UP000002051"/>
    </source>
</evidence>
<evidence type="ECO:0000259" key="11">
    <source>
        <dbReference type="PROSITE" id="PS50103"/>
    </source>
</evidence>
<evidence type="ECO:0000313" key="13">
    <source>
        <dbReference type="EnsemblPlants" id="AES63144"/>
    </source>
</evidence>
<dbReference type="PROSITE" id="PS50102">
    <property type="entry name" value="RRM"/>
    <property type="match status" value="1"/>
</dbReference>
<dbReference type="GO" id="GO:0089701">
    <property type="term" value="C:U2AF complex"/>
    <property type="evidence" value="ECO:0000318"/>
    <property type="project" value="GO_Central"/>
</dbReference>
<dbReference type="FunFam" id="3.30.70.330:FF:000318">
    <property type="entry name" value="Zinc finger CCCH domain-containing protein 5"/>
    <property type="match status" value="1"/>
</dbReference>
<dbReference type="GO" id="GO:0005681">
    <property type="term" value="C:spliceosomal complex"/>
    <property type="evidence" value="ECO:0000318"/>
    <property type="project" value="GO_Central"/>
</dbReference>